<protein>
    <submittedName>
        <fullName evidence="1">Tubby-like F-box 5</fullName>
    </submittedName>
</protein>
<dbReference type="EMBL" id="LHPF02000008">
    <property type="protein sequence ID" value="PSC73037.1"/>
    <property type="molecule type" value="Genomic_DNA"/>
</dbReference>
<dbReference type="Gene3D" id="1.20.1280.50">
    <property type="match status" value="1"/>
</dbReference>
<dbReference type="Proteomes" id="UP000239649">
    <property type="component" value="Unassembled WGS sequence"/>
</dbReference>
<sequence length="416" mass="41777">MALPPPVGAGAAPAASWSELLPDLLALCFQRLSAEAHSKAFLSPREAARLLAGCAGVCRRWRTVALDTLASPGDAALLAAAAPPCAALRVLPPPCRRCSPDAWAAQGRLSAAVAALLRCAAFRARCAPRLQELHGCPLPAAEAVGALSAFTRLEALTLDQGMTIGCPVALAGSRLNGCPPSLRALEVLLAPGGCQVSHLHWPAGLRRCSLVVPSCSEGPHPAGARAGVCSVAPCSCAACGAAGFWGSLRSLHVSAAGCPVELSLPACVAALRSCDSIEIEAAAPGCGGAVQAAAAAEDELLAAAAGAPTTPLASLREPDLQPWLAALAPLFAATPLRSFRLRATAAAVHAGEGTPAALRAAGSLQALGAVWARLAGAALAANHCQVAVWQNGGVRLTAQLAGDVGRGRFCLDVSRG</sequence>
<gene>
    <name evidence="1" type="ORF">C2E20_3680</name>
</gene>
<evidence type="ECO:0000313" key="2">
    <source>
        <dbReference type="Proteomes" id="UP000239649"/>
    </source>
</evidence>
<proteinExistence type="predicted"/>
<keyword evidence="2" id="KW-1185">Reference proteome</keyword>
<name>A0A2P6VG30_9CHLO</name>
<dbReference type="AlphaFoldDB" id="A0A2P6VG30"/>
<comment type="caution">
    <text evidence="1">The sequence shown here is derived from an EMBL/GenBank/DDBJ whole genome shotgun (WGS) entry which is preliminary data.</text>
</comment>
<accession>A0A2P6VG30</accession>
<evidence type="ECO:0000313" key="1">
    <source>
        <dbReference type="EMBL" id="PSC73037.1"/>
    </source>
</evidence>
<reference evidence="1 2" key="1">
    <citation type="journal article" date="2018" name="Plant J.">
        <title>Genome sequences of Chlorella sorokiniana UTEX 1602 and Micractinium conductrix SAG 241.80: implications to maltose excretion by a green alga.</title>
        <authorList>
            <person name="Arriola M.B."/>
            <person name="Velmurugan N."/>
            <person name="Zhang Y."/>
            <person name="Plunkett M.H."/>
            <person name="Hondzo H."/>
            <person name="Barney B.M."/>
        </authorList>
    </citation>
    <scope>NUCLEOTIDE SEQUENCE [LARGE SCALE GENOMIC DNA]</scope>
    <source>
        <strain evidence="1 2">SAG 241.80</strain>
    </source>
</reference>
<organism evidence="1 2">
    <name type="scientific">Micractinium conductrix</name>
    <dbReference type="NCBI Taxonomy" id="554055"/>
    <lineage>
        <taxon>Eukaryota</taxon>
        <taxon>Viridiplantae</taxon>
        <taxon>Chlorophyta</taxon>
        <taxon>core chlorophytes</taxon>
        <taxon>Trebouxiophyceae</taxon>
        <taxon>Chlorellales</taxon>
        <taxon>Chlorellaceae</taxon>
        <taxon>Chlorella clade</taxon>
        <taxon>Micractinium</taxon>
    </lineage>
</organism>